<reference evidence="2 3" key="1">
    <citation type="submission" date="2019-04" db="EMBL/GenBank/DDBJ databases">
        <title>Comparative genomics and transcriptomics to analyze fruiting body development in filamentous ascomycetes.</title>
        <authorList>
            <consortium name="DOE Joint Genome Institute"/>
            <person name="Lutkenhaus R."/>
            <person name="Traeger S."/>
            <person name="Breuer J."/>
            <person name="Kuo A."/>
            <person name="Lipzen A."/>
            <person name="Pangilinan J."/>
            <person name="Dilworth D."/>
            <person name="Sandor L."/>
            <person name="Poggeler S."/>
            <person name="Barry K."/>
            <person name="Grigoriev I.V."/>
            <person name="Nowrousian M."/>
        </authorList>
    </citation>
    <scope>NUCLEOTIDE SEQUENCE [LARGE SCALE GENOMIC DNA]</scope>
    <source>
        <strain evidence="2 3">CBS 389.68</strain>
    </source>
</reference>
<organism evidence="2 3">
    <name type="scientific">Ascodesmis nigricans</name>
    <dbReference type="NCBI Taxonomy" id="341454"/>
    <lineage>
        <taxon>Eukaryota</taxon>
        <taxon>Fungi</taxon>
        <taxon>Dikarya</taxon>
        <taxon>Ascomycota</taxon>
        <taxon>Pezizomycotina</taxon>
        <taxon>Pezizomycetes</taxon>
        <taxon>Pezizales</taxon>
        <taxon>Ascodesmidaceae</taxon>
        <taxon>Ascodesmis</taxon>
    </lineage>
</organism>
<feature type="compositionally biased region" description="Basic and acidic residues" evidence="1">
    <location>
        <begin position="159"/>
        <end position="196"/>
    </location>
</feature>
<evidence type="ECO:0000313" key="2">
    <source>
        <dbReference type="EMBL" id="TGZ78465.1"/>
    </source>
</evidence>
<feature type="compositionally biased region" description="Polar residues" evidence="1">
    <location>
        <begin position="26"/>
        <end position="39"/>
    </location>
</feature>
<proteinExistence type="predicted"/>
<dbReference type="InParanoid" id="A0A4S2MN99"/>
<protein>
    <submittedName>
        <fullName evidence="2">Uncharacterized protein</fullName>
    </submittedName>
</protein>
<dbReference type="Proteomes" id="UP000298138">
    <property type="component" value="Unassembled WGS sequence"/>
</dbReference>
<feature type="region of interest" description="Disordered" evidence="1">
    <location>
        <begin position="1"/>
        <end position="101"/>
    </location>
</feature>
<evidence type="ECO:0000256" key="1">
    <source>
        <dbReference type="SAM" id="MobiDB-lite"/>
    </source>
</evidence>
<sequence length="220" mass="25327">MAPVNPKGNRYSIRFFPAERRDESQDPSFGFQQAVTTVPGNPKNKKQANRLGELVPGAWHDEEESQVPSSGPQPKWKIPFTPHPPHQVDPEKSRTSRDRSANIIEEYWYELTGARDESHEARLSVSNPAESSMAESTKQGQRTESLRPPRNPWSSSRKGIIEKHLLRQEIKNAVDERRRQRKERDEKKIKKSKTENSDDDWVIVPREDSNRLGKVKKPGM</sequence>
<feature type="region of interest" description="Disordered" evidence="1">
    <location>
        <begin position="115"/>
        <end position="220"/>
    </location>
</feature>
<feature type="compositionally biased region" description="Basic and acidic residues" evidence="1">
    <location>
        <begin position="86"/>
        <end position="100"/>
    </location>
</feature>
<feature type="compositionally biased region" description="Polar residues" evidence="1">
    <location>
        <begin position="124"/>
        <end position="143"/>
    </location>
</feature>
<gene>
    <name evidence="2" type="ORF">EX30DRAFT_351030</name>
</gene>
<name>A0A4S2MN99_9PEZI</name>
<dbReference type="AlphaFoldDB" id="A0A4S2MN99"/>
<accession>A0A4S2MN99</accession>
<keyword evidence="3" id="KW-1185">Reference proteome</keyword>
<evidence type="ECO:0000313" key="3">
    <source>
        <dbReference type="Proteomes" id="UP000298138"/>
    </source>
</evidence>
<dbReference type="EMBL" id="ML220141">
    <property type="protein sequence ID" value="TGZ78465.1"/>
    <property type="molecule type" value="Genomic_DNA"/>
</dbReference>